<protein>
    <recommendedName>
        <fullName evidence="1">DUF6532 domain-containing protein</fullName>
    </recommendedName>
</protein>
<keyword evidence="3" id="KW-1185">Reference proteome</keyword>
<dbReference type="InParanoid" id="A0A067MCM2"/>
<name>A0A067MCM2_BOTB1</name>
<evidence type="ECO:0000313" key="3">
    <source>
        <dbReference type="Proteomes" id="UP000027195"/>
    </source>
</evidence>
<sequence length="193" mass="22303">MGEGTKRMIAQDLIPVFYRFLPNGVHQNRAIYKRLITENAYLYEDSSKLVGIWFSPLLFTLVHDMWFKKPEDDGLQCPQYFHPKIPLPTIALVYTTWSQGYFRGMKLETRPYSNVYSSLLDGLMRLHNNPESRMVTDGLGSELLDLSRSHAAKDTNKSSFPESANANAARDYIKWVERKKKEREADVVAETSY</sequence>
<evidence type="ECO:0000259" key="1">
    <source>
        <dbReference type="Pfam" id="PF20149"/>
    </source>
</evidence>
<dbReference type="OrthoDB" id="3257342at2759"/>
<dbReference type="HOGENOM" id="CLU_1170494_0_0_1"/>
<gene>
    <name evidence="2" type="ORF">BOTBODRAFT_178861</name>
</gene>
<feature type="domain" description="DUF6532" evidence="1">
    <location>
        <begin position="7"/>
        <end position="124"/>
    </location>
</feature>
<dbReference type="InterPro" id="IPR045341">
    <property type="entry name" value="DUF6532"/>
</dbReference>
<accession>A0A067MCM2</accession>
<dbReference type="AlphaFoldDB" id="A0A067MCM2"/>
<dbReference type="Pfam" id="PF20149">
    <property type="entry name" value="DUF6532"/>
    <property type="match status" value="1"/>
</dbReference>
<dbReference type="Proteomes" id="UP000027195">
    <property type="component" value="Unassembled WGS sequence"/>
</dbReference>
<dbReference type="EMBL" id="KL198076">
    <property type="protein sequence ID" value="KDQ09642.1"/>
    <property type="molecule type" value="Genomic_DNA"/>
</dbReference>
<reference evidence="3" key="1">
    <citation type="journal article" date="2014" name="Proc. Natl. Acad. Sci. U.S.A.">
        <title>Extensive sampling of basidiomycete genomes demonstrates inadequacy of the white-rot/brown-rot paradigm for wood decay fungi.</title>
        <authorList>
            <person name="Riley R."/>
            <person name="Salamov A.A."/>
            <person name="Brown D.W."/>
            <person name="Nagy L.G."/>
            <person name="Floudas D."/>
            <person name="Held B.W."/>
            <person name="Levasseur A."/>
            <person name="Lombard V."/>
            <person name="Morin E."/>
            <person name="Otillar R."/>
            <person name="Lindquist E.A."/>
            <person name="Sun H."/>
            <person name="LaButti K.M."/>
            <person name="Schmutz J."/>
            <person name="Jabbour D."/>
            <person name="Luo H."/>
            <person name="Baker S.E."/>
            <person name="Pisabarro A.G."/>
            <person name="Walton J.D."/>
            <person name="Blanchette R.A."/>
            <person name="Henrissat B."/>
            <person name="Martin F."/>
            <person name="Cullen D."/>
            <person name="Hibbett D.S."/>
            <person name="Grigoriev I.V."/>
        </authorList>
    </citation>
    <scope>NUCLEOTIDE SEQUENCE [LARGE SCALE GENOMIC DNA]</scope>
    <source>
        <strain evidence="3">FD-172 SS1</strain>
    </source>
</reference>
<proteinExistence type="predicted"/>
<evidence type="ECO:0000313" key="2">
    <source>
        <dbReference type="EMBL" id="KDQ09642.1"/>
    </source>
</evidence>
<organism evidence="2 3">
    <name type="scientific">Botryobasidium botryosum (strain FD-172 SS1)</name>
    <dbReference type="NCBI Taxonomy" id="930990"/>
    <lineage>
        <taxon>Eukaryota</taxon>
        <taxon>Fungi</taxon>
        <taxon>Dikarya</taxon>
        <taxon>Basidiomycota</taxon>
        <taxon>Agaricomycotina</taxon>
        <taxon>Agaricomycetes</taxon>
        <taxon>Cantharellales</taxon>
        <taxon>Botryobasidiaceae</taxon>
        <taxon>Botryobasidium</taxon>
    </lineage>
</organism>